<evidence type="ECO:0000256" key="1">
    <source>
        <dbReference type="SAM" id="MobiDB-lite"/>
    </source>
</evidence>
<name>A0A9Q0QGT4_SALPP</name>
<reference evidence="2" key="2">
    <citation type="journal article" date="2023" name="Int. J. Mol. Sci.">
        <title>De Novo Assembly and Annotation of 11 Diverse Shrub Willow (Salix) Genomes Reveals Novel Gene Organization in Sex-Linked Regions.</title>
        <authorList>
            <person name="Hyden B."/>
            <person name="Feng K."/>
            <person name="Yates T.B."/>
            <person name="Jawdy S."/>
            <person name="Cereghino C."/>
            <person name="Smart L.B."/>
            <person name="Muchero W."/>
        </authorList>
    </citation>
    <scope>NUCLEOTIDE SEQUENCE</scope>
    <source>
        <tissue evidence="2">Shoot tip</tissue>
    </source>
</reference>
<dbReference type="EMBL" id="JAPFFK010000016">
    <property type="protein sequence ID" value="KAJ6706299.1"/>
    <property type="molecule type" value="Genomic_DNA"/>
</dbReference>
<accession>A0A9Q0QGT4</accession>
<feature type="region of interest" description="Disordered" evidence="1">
    <location>
        <begin position="1"/>
        <end position="24"/>
    </location>
</feature>
<evidence type="ECO:0000313" key="3">
    <source>
        <dbReference type="Proteomes" id="UP001151532"/>
    </source>
</evidence>
<evidence type="ECO:0000313" key="2">
    <source>
        <dbReference type="EMBL" id="KAJ6706299.1"/>
    </source>
</evidence>
<gene>
    <name evidence="2" type="ORF">OIU79_010863</name>
</gene>
<dbReference type="Proteomes" id="UP001151532">
    <property type="component" value="Chromosome 3"/>
</dbReference>
<dbReference type="AlphaFoldDB" id="A0A9Q0QGT4"/>
<sequence>MSVQIGEKLPSVSMNSSETTAHERETERFQEFLQYLSGNIDDHVESDISGGAYLDPSTMSYFHLSFPLLYAYQNIELQTAVGQCDKLGAIIHSFPEYVAYNDSKESVGLLSKGYVKKALVLQYLKLCTVMGAMIKTVIIQVSCSSASASLQASVLLRFCLAALAQKASES</sequence>
<comment type="caution">
    <text evidence="2">The sequence shown here is derived from an EMBL/GenBank/DDBJ whole genome shotgun (WGS) entry which is preliminary data.</text>
</comment>
<organism evidence="2 3">
    <name type="scientific">Salix purpurea</name>
    <name type="common">Purple osier willow</name>
    <dbReference type="NCBI Taxonomy" id="77065"/>
    <lineage>
        <taxon>Eukaryota</taxon>
        <taxon>Viridiplantae</taxon>
        <taxon>Streptophyta</taxon>
        <taxon>Embryophyta</taxon>
        <taxon>Tracheophyta</taxon>
        <taxon>Spermatophyta</taxon>
        <taxon>Magnoliopsida</taxon>
        <taxon>eudicotyledons</taxon>
        <taxon>Gunneridae</taxon>
        <taxon>Pentapetalae</taxon>
        <taxon>rosids</taxon>
        <taxon>fabids</taxon>
        <taxon>Malpighiales</taxon>
        <taxon>Salicaceae</taxon>
        <taxon>Saliceae</taxon>
        <taxon>Salix</taxon>
    </lineage>
</organism>
<protein>
    <submittedName>
        <fullName evidence="2">Uncharacterized protein</fullName>
    </submittedName>
</protein>
<keyword evidence="3" id="KW-1185">Reference proteome</keyword>
<reference evidence="2" key="1">
    <citation type="submission" date="2022-11" db="EMBL/GenBank/DDBJ databases">
        <authorList>
            <person name="Hyden B.L."/>
            <person name="Feng K."/>
            <person name="Yates T."/>
            <person name="Jawdy S."/>
            <person name="Smart L.B."/>
            <person name="Muchero W."/>
        </authorList>
    </citation>
    <scope>NUCLEOTIDE SEQUENCE</scope>
    <source>
        <tissue evidence="2">Shoot tip</tissue>
    </source>
</reference>
<proteinExistence type="predicted"/>